<reference evidence="2" key="1">
    <citation type="submission" date="2013-09" db="EMBL/GenBank/DDBJ databases">
        <title>The Genome Sequence of Anopheles maculatus species B.</title>
        <authorList>
            <consortium name="The Broad Institute Genomics Platform"/>
            <person name="Neafsey D.E."/>
            <person name="Besansky N."/>
            <person name="Howell P."/>
            <person name="Walton C."/>
            <person name="Young S.K."/>
            <person name="Zeng Q."/>
            <person name="Gargeya S."/>
            <person name="Fitzgerald M."/>
            <person name="Haas B."/>
            <person name="Abouelleil A."/>
            <person name="Allen A.W."/>
            <person name="Alvarado L."/>
            <person name="Arachchi H.M."/>
            <person name="Berlin A.M."/>
            <person name="Chapman S.B."/>
            <person name="Gainer-Dewar J."/>
            <person name="Goldberg J."/>
            <person name="Griggs A."/>
            <person name="Gujja S."/>
            <person name="Hansen M."/>
            <person name="Howarth C."/>
            <person name="Imamovic A."/>
            <person name="Ireland A."/>
            <person name="Larimer J."/>
            <person name="McCowan C."/>
            <person name="Murphy C."/>
            <person name="Pearson M."/>
            <person name="Poon T.W."/>
            <person name="Priest M."/>
            <person name="Roberts A."/>
            <person name="Saif S."/>
            <person name="Shea T."/>
            <person name="Sisk P."/>
            <person name="Sykes S."/>
            <person name="Wortman J."/>
            <person name="Nusbaum C."/>
            <person name="Birren B."/>
        </authorList>
    </citation>
    <scope>NUCLEOTIDE SEQUENCE [LARGE SCALE GENOMIC DNA]</scope>
    <source>
        <strain evidence="2">maculatus3</strain>
    </source>
</reference>
<dbReference type="EnsemblMetazoa" id="AMAM000816-RA">
    <property type="protein sequence ID" value="AMAM000816-PA"/>
    <property type="gene ID" value="AMAM000816"/>
</dbReference>
<proteinExistence type="predicted"/>
<dbReference type="Proteomes" id="UP000075901">
    <property type="component" value="Unassembled WGS sequence"/>
</dbReference>
<organism evidence="1 2">
    <name type="scientific">Anopheles maculatus</name>
    <dbReference type="NCBI Taxonomy" id="74869"/>
    <lineage>
        <taxon>Eukaryota</taxon>
        <taxon>Metazoa</taxon>
        <taxon>Ecdysozoa</taxon>
        <taxon>Arthropoda</taxon>
        <taxon>Hexapoda</taxon>
        <taxon>Insecta</taxon>
        <taxon>Pterygota</taxon>
        <taxon>Neoptera</taxon>
        <taxon>Endopterygota</taxon>
        <taxon>Diptera</taxon>
        <taxon>Nematocera</taxon>
        <taxon>Culicoidea</taxon>
        <taxon>Culicidae</taxon>
        <taxon>Anophelinae</taxon>
        <taxon>Anopheles</taxon>
        <taxon>Anopheles maculatus group</taxon>
    </lineage>
</organism>
<dbReference type="AlphaFoldDB" id="A0A182S6T4"/>
<dbReference type="VEuPathDB" id="VectorBase:AMAM000816"/>
<protein>
    <recommendedName>
        <fullName evidence="3">Inositol hexakisphosphate and diphosphoinositol-pentakisphosphate kinase</fullName>
    </recommendedName>
</protein>
<evidence type="ECO:0008006" key="3">
    <source>
        <dbReference type="Google" id="ProtNLM"/>
    </source>
</evidence>
<evidence type="ECO:0000313" key="1">
    <source>
        <dbReference type="EnsemblMetazoa" id="AMAM000816-PA"/>
    </source>
</evidence>
<reference evidence="1" key="2">
    <citation type="submission" date="2020-05" db="UniProtKB">
        <authorList>
            <consortium name="EnsemblMetazoa"/>
        </authorList>
    </citation>
    <scope>IDENTIFICATION</scope>
    <source>
        <strain evidence="1">maculatus3</strain>
    </source>
</reference>
<keyword evidence="2" id="KW-1185">Reference proteome</keyword>
<evidence type="ECO:0000313" key="2">
    <source>
        <dbReference type="Proteomes" id="UP000075901"/>
    </source>
</evidence>
<accession>A0A182S6T4</accession>
<sequence>RTQSYCPGVYCPWQKAQSILPFLIPSSICINSFFPSPREGFGGVPPIRPLETLHNALSLKQLDAFLERMTIGPLFKTPASSPPPKHPLVTAGTPSSATLASVGSKSPLSVVGGRESFQEGATALVQPTPSAAPLTGTIEERYAHRARDFVPLAAVGPPTGGYGGGTTAGLVGPGASSNNGAGNVTGVQQSK</sequence>
<name>A0A182S6T4_9DIPT</name>